<proteinExistence type="predicted"/>
<sequence length="47" mass="5215">MTIASLAAFFIFFLLSYLHTILIVSSFMGFNLVLQTDASIGIPLCHH</sequence>
<dbReference type="EMBL" id="GBRH01161459">
    <property type="protein sequence ID" value="JAE36437.1"/>
    <property type="molecule type" value="Transcribed_RNA"/>
</dbReference>
<organism evidence="1">
    <name type="scientific">Arundo donax</name>
    <name type="common">Giant reed</name>
    <name type="synonym">Donax arundinaceus</name>
    <dbReference type="NCBI Taxonomy" id="35708"/>
    <lineage>
        <taxon>Eukaryota</taxon>
        <taxon>Viridiplantae</taxon>
        <taxon>Streptophyta</taxon>
        <taxon>Embryophyta</taxon>
        <taxon>Tracheophyta</taxon>
        <taxon>Spermatophyta</taxon>
        <taxon>Magnoliopsida</taxon>
        <taxon>Liliopsida</taxon>
        <taxon>Poales</taxon>
        <taxon>Poaceae</taxon>
        <taxon>PACMAD clade</taxon>
        <taxon>Arundinoideae</taxon>
        <taxon>Arundineae</taxon>
        <taxon>Arundo</taxon>
    </lineage>
</organism>
<reference evidence="1" key="1">
    <citation type="submission" date="2014-09" db="EMBL/GenBank/DDBJ databases">
        <authorList>
            <person name="Magalhaes I.L.F."/>
            <person name="Oliveira U."/>
            <person name="Santos F.R."/>
            <person name="Vidigal T.H.D.A."/>
            <person name="Brescovit A.D."/>
            <person name="Santos A.J."/>
        </authorList>
    </citation>
    <scope>NUCLEOTIDE SEQUENCE</scope>
    <source>
        <tissue evidence="1">Shoot tissue taken approximately 20 cm above the soil surface</tissue>
    </source>
</reference>
<reference evidence="1" key="2">
    <citation type="journal article" date="2015" name="Data Brief">
        <title>Shoot transcriptome of the giant reed, Arundo donax.</title>
        <authorList>
            <person name="Barrero R.A."/>
            <person name="Guerrero F.D."/>
            <person name="Moolhuijzen P."/>
            <person name="Goolsby J.A."/>
            <person name="Tidwell J."/>
            <person name="Bellgard S.E."/>
            <person name="Bellgard M.I."/>
        </authorList>
    </citation>
    <scope>NUCLEOTIDE SEQUENCE</scope>
    <source>
        <tissue evidence="1">Shoot tissue taken approximately 20 cm above the soil surface</tissue>
    </source>
</reference>
<name>A0A0A9HI53_ARUDO</name>
<accession>A0A0A9HI53</accession>
<dbReference type="AlphaFoldDB" id="A0A0A9HI53"/>
<evidence type="ECO:0000313" key="1">
    <source>
        <dbReference type="EMBL" id="JAE36437.1"/>
    </source>
</evidence>
<protein>
    <submittedName>
        <fullName evidence="1">Uncharacterized protein</fullName>
    </submittedName>
</protein>